<feature type="chain" id="PRO_5042842600" description="C-type lectin domain-containing protein" evidence="2">
    <location>
        <begin position="26"/>
        <end position="237"/>
    </location>
</feature>
<sequence>MHQFKRNLSIILGVVLMWFIDNVKGTCSGQVYKKTMFEGKLYEGWASASTVGSIRECGGKCTIDTECQSFGINIASLNCYLYNFLIWSGSRGTTDLNMVYYWAYQKTCPVSKGYSLHESGTALLCSTIITSSATWEDAMARCYKDDGHLLIPNSQDKAAIATRLILRNLGVQFVHLGATDMNEEGVWNWLNGAPIVNDRIYTDNYDGMQHCLSYNSDRWDDQSCGLKRPFLCEIPLD</sequence>
<reference evidence="5 6" key="1">
    <citation type="submission" date="2024-01" db="EMBL/GenBank/DDBJ databases">
        <title>The genome of the rayed Mediterranean limpet Patella caerulea (Linnaeus, 1758).</title>
        <authorList>
            <person name="Anh-Thu Weber A."/>
            <person name="Halstead-Nussloch G."/>
        </authorList>
    </citation>
    <scope>NUCLEOTIDE SEQUENCE [LARGE SCALE GENOMIC DNA]</scope>
    <source>
        <strain evidence="5">AATW-2023a</strain>
        <tissue evidence="5">Whole specimen</tissue>
    </source>
</reference>
<keyword evidence="6" id="KW-1185">Reference proteome</keyword>
<keyword evidence="2" id="KW-0732">Signal</keyword>
<feature type="signal peptide" evidence="2">
    <location>
        <begin position="1"/>
        <end position="25"/>
    </location>
</feature>
<dbReference type="SMART" id="SM00034">
    <property type="entry name" value="CLECT"/>
    <property type="match status" value="1"/>
</dbReference>
<dbReference type="PROSITE" id="PS50041">
    <property type="entry name" value="C_TYPE_LECTIN_2"/>
    <property type="match status" value="1"/>
</dbReference>
<comment type="caution">
    <text evidence="5">The sequence shown here is derived from an EMBL/GenBank/DDBJ whole genome shotgun (WGS) entry which is preliminary data.</text>
</comment>
<evidence type="ECO:0000256" key="2">
    <source>
        <dbReference type="SAM" id="SignalP"/>
    </source>
</evidence>
<feature type="domain" description="C-type lectin" evidence="3">
    <location>
        <begin position="125"/>
        <end position="233"/>
    </location>
</feature>
<organism evidence="5 6">
    <name type="scientific">Patella caerulea</name>
    <name type="common">Rayed Mediterranean limpet</name>
    <dbReference type="NCBI Taxonomy" id="87958"/>
    <lineage>
        <taxon>Eukaryota</taxon>
        <taxon>Metazoa</taxon>
        <taxon>Spiralia</taxon>
        <taxon>Lophotrochozoa</taxon>
        <taxon>Mollusca</taxon>
        <taxon>Gastropoda</taxon>
        <taxon>Patellogastropoda</taxon>
        <taxon>Patelloidea</taxon>
        <taxon>Patellidae</taxon>
        <taxon>Patella</taxon>
    </lineage>
</organism>
<name>A0AAN8JM69_PATCE</name>
<dbReference type="AlphaFoldDB" id="A0AAN8JM69"/>
<proteinExistence type="predicted"/>
<dbReference type="Proteomes" id="UP001347796">
    <property type="component" value="Unassembled WGS sequence"/>
</dbReference>
<feature type="domain" description="Apple" evidence="4">
    <location>
        <begin position="27"/>
        <end position="108"/>
    </location>
</feature>
<protein>
    <recommendedName>
        <fullName evidence="7">C-type lectin domain-containing protein</fullName>
    </recommendedName>
</protein>
<dbReference type="InterPro" id="IPR001304">
    <property type="entry name" value="C-type_lectin-like"/>
</dbReference>
<dbReference type="Pfam" id="PF00024">
    <property type="entry name" value="PAN_1"/>
    <property type="match status" value="1"/>
</dbReference>
<dbReference type="PROSITE" id="PS00615">
    <property type="entry name" value="C_TYPE_LECTIN_1"/>
    <property type="match status" value="1"/>
</dbReference>
<dbReference type="InterPro" id="IPR016187">
    <property type="entry name" value="CTDL_fold"/>
</dbReference>
<gene>
    <name evidence="5" type="ORF">SNE40_015430</name>
</gene>
<dbReference type="PANTHER" id="PTHR22801:SF63">
    <property type="entry name" value="C-TYPE LECTIN DOMAIN-CONTAINING PROTEIN"/>
    <property type="match status" value="1"/>
</dbReference>
<dbReference type="Pfam" id="PF00059">
    <property type="entry name" value="Lectin_C"/>
    <property type="match status" value="1"/>
</dbReference>
<evidence type="ECO:0008006" key="7">
    <source>
        <dbReference type="Google" id="ProtNLM"/>
    </source>
</evidence>
<dbReference type="CDD" id="cd00037">
    <property type="entry name" value="CLECT"/>
    <property type="match status" value="1"/>
</dbReference>
<evidence type="ECO:0000259" key="4">
    <source>
        <dbReference type="PROSITE" id="PS50948"/>
    </source>
</evidence>
<evidence type="ECO:0000313" key="6">
    <source>
        <dbReference type="Proteomes" id="UP001347796"/>
    </source>
</evidence>
<dbReference type="InterPro" id="IPR003609">
    <property type="entry name" value="Pan_app"/>
</dbReference>
<dbReference type="InterPro" id="IPR018378">
    <property type="entry name" value="C-type_lectin_CS"/>
</dbReference>
<accession>A0AAN8JM69</accession>
<dbReference type="EMBL" id="JAZGQO010000010">
    <property type="protein sequence ID" value="KAK6177304.1"/>
    <property type="molecule type" value="Genomic_DNA"/>
</dbReference>
<dbReference type="InterPro" id="IPR016186">
    <property type="entry name" value="C-type_lectin-like/link_sf"/>
</dbReference>
<dbReference type="SUPFAM" id="SSF56436">
    <property type="entry name" value="C-type lectin-like"/>
    <property type="match status" value="1"/>
</dbReference>
<dbReference type="PROSITE" id="PS50948">
    <property type="entry name" value="PAN"/>
    <property type="match status" value="1"/>
</dbReference>
<keyword evidence="1" id="KW-1015">Disulfide bond</keyword>
<evidence type="ECO:0000256" key="1">
    <source>
        <dbReference type="ARBA" id="ARBA00023157"/>
    </source>
</evidence>
<evidence type="ECO:0000313" key="5">
    <source>
        <dbReference type="EMBL" id="KAK6177304.1"/>
    </source>
</evidence>
<dbReference type="PANTHER" id="PTHR22801">
    <property type="entry name" value="LITHOSTATHINE"/>
    <property type="match status" value="1"/>
</dbReference>
<dbReference type="InterPro" id="IPR050801">
    <property type="entry name" value="Ca-Dep_Lectins_ImmuneDev"/>
</dbReference>
<dbReference type="Gene3D" id="3.10.100.10">
    <property type="entry name" value="Mannose-Binding Protein A, subunit A"/>
    <property type="match status" value="1"/>
</dbReference>
<evidence type="ECO:0000259" key="3">
    <source>
        <dbReference type="PROSITE" id="PS50041"/>
    </source>
</evidence>